<dbReference type="RefSeq" id="WP_135624944.1">
    <property type="nucleotide sequence ID" value="NZ_RQGD01000045.1"/>
</dbReference>
<keyword evidence="2" id="KW-1185">Reference proteome</keyword>
<evidence type="ECO:0000313" key="1">
    <source>
        <dbReference type="EMBL" id="TGL56726.1"/>
    </source>
</evidence>
<gene>
    <name evidence="1" type="ORF">EHQ58_16155</name>
</gene>
<proteinExistence type="predicted"/>
<dbReference type="OrthoDB" id="334833at2"/>
<name>A0A4R9JWG7_9LEPT</name>
<dbReference type="AlphaFoldDB" id="A0A4R9JWG7"/>
<comment type="caution">
    <text evidence="1">The sequence shown here is derived from an EMBL/GenBank/DDBJ whole genome shotgun (WGS) entry which is preliminary data.</text>
</comment>
<accession>A0A4R9JWG7</accession>
<reference evidence="1" key="1">
    <citation type="journal article" date="2019" name="PLoS Negl. Trop. Dis.">
        <title>Revisiting the worldwide diversity of Leptospira species in the environment.</title>
        <authorList>
            <person name="Vincent A.T."/>
            <person name="Schiettekatte O."/>
            <person name="Bourhy P."/>
            <person name="Veyrier F.J."/>
            <person name="Picardeau M."/>
        </authorList>
    </citation>
    <scope>NUCLEOTIDE SEQUENCE [LARGE SCALE GENOMIC DNA]</scope>
    <source>
        <strain evidence="1">201702476</strain>
    </source>
</reference>
<dbReference type="EMBL" id="RQGD01000045">
    <property type="protein sequence ID" value="TGL56726.1"/>
    <property type="molecule type" value="Genomic_DNA"/>
</dbReference>
<organism evidence="1 2">
    <name type="scientific">Leptospira ognonensis</name>
    <dbReference type="NCBI Taxonomy" id="2484945"/>
    <lineage>
        <taxon>Bacteria</taxon>
        <taxon>Pseudomonadati</taxon>
        <taxon>Spirochaetota</taxon>
        <taxon>Spirochaetia</taxon>
        <taxon>Leptospirales</taxon>
        <taxon>Leptospiraceae</taxon>
        <taxon>Leptospira</taxon>
    </lineage>
</organism>
<evidence type="ECO:0000313" key="2">
    <source>
        <dbReference type="Proteomes" id="UP000297693"/>
    </source>
</evidence>
<protein>
    <submittedName>
        <fullName evidence="1">Uncharacterized protein</fullName>
    </submittedName>
</protein>
<sequence length="113" mass="12329">MKNIFIATTFVLLVNCTHKWGNFKSYELQAPTNLETLGEPVTGNDCSFVSNQWFRNNVADAIRDAIAKAPAGTTGLKDVTVSAVNFRYLFTSCINVEGIPVKESTAAPAKTKK</sequence>
<dbReference type="Proteomes" id="UP000297693">
    <property type="component" value="Unassembled WGS sequence"/>
</dbReference>